<gene>
    <name evidence="3" type="ORF">CYMTET_11310</name>
</gene>
<sequence>MDTVACVNAALGRILASALGKPLTNMKEIEANILNDLEAHGKGGLLRPSKSSPGLALRNLLRRGHIPFAMQDNGFHWTIIPPACPSCSSPGVFRCSATVQVAFACSRAPLLLNEQGTITRAHALIDRKVRKDFVENGKVQWFEGTVTAWKKDTGYFHISYEDGDSEDVFYSSVLPVLIPNASDSCSRAPPQADPKTSAAPADSGNAPSRTTCARSFPCSAPPQAGSINPRTDGALRQPSRSSSLASPGSAPPQAGSINPRTDGALRQPSRSSSLASPGSAPTTPAPPAPPSHTTRAQRPSPFGPSVAGAGGQRKKNPTKRQNELRDVPVRKQSKLEHEIAKASFSGRCTSTRPAESLSAPAEELHEGAGVPAPAPAPTPVPAPVQAPAEELDEGAGVGKPTSEEPRENREQTQRQTSPQAEAARPAPHSLGSLVEAACCRVLHANASERARSDLAKAVLDIMSPQPEAPFTILELRQMEPQDWDEDILQKLEKSPIPGSRFRARAVVENLYKLVHAA</sequence>
<dbReference type="Gene3D" id="2.30.30.140">
    <property type="match status" value="1"/>
</dbReference>
<dbReference type="InterPro" id="IPR047365">
    <property type="entry name" value="Tudor_AtPTM-like"/>
</dbReference>
<accession>A0AAE0GMK2</accession>
<evidence type="ECO:0000313" key="4">
    <source>
        <dbReference type="Proteomes" id="UP001190700"/>
    </source>
</evidence>
<proteinExistence type="predicted"/>
<feature type="domain" description="PTM/DIR17-like Tudor" evidence="2">
    <location>
        <begin position="127"/>
        <end position="176"/>
    </location>
</feature>
<feature type="compositionally biased region" description="Basic and acidic residues" evidence="1">
    <location>
        <begin position="401"/>
        <end position="412"/>
    </location>
</feature>
<dbReference type="Proteomes" id="UP001190700">
    <property type="component" value="Unassembled WGS sequence"/>
</dbReference>
<evidence type="ECO:0000256" key="1">
    <source>
        <dbReference type="SAM" id="MobiDB-lite"/>
    </source>
</evidence>
<dbReference type="AlphaFoldDB" id="A0AAE0GMK2"/>
<feature type="compositionally biased region" description="Basic and acidic residues" evidence="1">
    <location>
        <begin position="320"/>
        <end position="340"/>
    </location>
</feature>
<feature type="compositionally biased region" description="Pro residues" evidence="1">
    <location>
        <begin position="372"/>
        <end position="384"/>
    </location>
</feature>
<dbReference type="EMBL" id="LGRX02004225">
    <property type="protein sequence ID" value="KAK3280871.1"/>
    <property type="molecule type" value="Genomic_DNA"/>
</dbReference>
<reference evidence="3 4" key="1">
    <citation type="journal article" date="2015" name="Genome Biol. Evol.">
        <title>Comparative Genomics of a Bacterivorous Green Alga Reveals Evolutionary Causalities and Consequences of Phago-Mixotrophic Mode of Nutrition.</title>
        <authorList>
            <person name="Burns J.A."/>
            <person name="Paasch A."/>
            <person name="Narechania A."/>
            <person name="Kim E."/>
        </authorList>
    </citation>
    <scope>NUCLEOTIDE SEQUENCE [LARGE SCALE GENOMIC DNA]</scope>
    <source>
        <strain evidence="3 4">PLY_AMNH</strain>
    </source>
</reference>
<name>A0AAE0GMK2_9CHLO</name>
<dbReference type="CDD" id="cd20401">
    <property type="entry name" value="Tudor_AtPTM-like"/>
    <property type="match status" value="1"/>
</dbReference>
<protein>
    <recommendedName>
        <fullName evidence="2">PTM/DIR17-like Tudor domain-containing protein</fullName>
    </recommendedName>
</protein>
<organism evidence="3 4">
    <name type="scientific">Cymbomonas tetramitiformis</name>
    <dbReference type="NCBI Taxonomy" id="36881"/>
    <lineage>
        <taxon>Eukaryota</taxon>
        <taxon>Viridiplantae</taxon>
        <taxon>Chlorophyta</taxon>
        <taxon>Pyramimonadophyceae</taxon>
        <taxon>Pyramimonadales</taxon>
        <taxon>Pyramimonadaceae</taxon>
        <taxon>Cymbomonas</taxon>
    </lineage>
</organism>
<feature type="compositionally biased region" description="Low complexity" evidence="1">
    <location>
        <begin position="268"/>
        <end position="282"/>
    </location>
</feature>
<feature type="region of interest" description="Disordered" evidence="1">
    <location>
        <begin position="184"/>
        <end position="427"/>
    </location>
</feature>
<comment type="caution">
    <text evidence="3">The sequence shown here is derived from an EMBL/GenBank/DDBJ whole genome shotgun (WGS) entry which is preliminary data.</text>
</comment>
<evidence type="ECO:0000313" key="3">
    <source>
        <dbReference type="EMBL" id="KAK3280871.1"/>
    </source>
</evidence>
<evidence type="ECO:0000259" key="2">
    <source>
        <dbReference type="Pfam" id="PF21743"/>
    </source>
</evidence>
<dbReference type="Pfam" id="PF21743">
    <property type="entry name" value="PTM_DIR17_Tudor"/>
    <property type="match status" value="1"/>
</dbReference>
<feature type="compositionally biased region" description="Low complexity" evidence="1">
    <location>
        <begin position="234"/>
        <end position="256"/>
    </location>
</feature>
<keyword evidence="4" id="KW-1185">Reference proteome</keyword>